<keyword evidence="1" id="KW-0732">Signal</keyword>
<protein>
    <submittedName>
        <fullName evidence="2">Uncharacterized protein</fullName>
    </submittedName>
</protein>
<evidence type="ECO:0000313" key="3">
    <source>
        <dbReference type="Proteomes" id="UP001596114"/>
    </source>
</evidence>
<proteinExistence type="predicted"/>
<name>A0ABW0QN15_9GAMM</name>
<sequence>MKTTKRTIHPLAGAALAVAMMVPVAASAHTHVFLGVDLGGLFAPPPVERYTTQAYYPPPPVYYQRPVYYAPRVVYGESQVIYDHRGHRGWDQEQRGDWRHGWDEHDDRDWHHHEDEDWHHHRHDRDDNDEH</sequence>
<dbReference type="RefSeq" id="WP_377319404.1">
    <property type="nucleotide sequence ID" value="NZ_JBHSNF010000001.1"/>
</dbReference>
<dbReference type="EMBL" id="JBHSNF010000001">
    <property type="protein sequence ID" value="MFC5525908.1"/>
    <property type="molecule type" value="Genomic_DNA"/>
</dbReference>
<dbReference type="Proteomes" id="UP001596114">
    <property type="component" value="Unassembled WGS sequence"/>
</dbReference>
<evidence type="ECO:0000256" key="1">
    <source>
        <dbReference type="SAM" id="SignalP"/>
    </source>
</evidence>
<organism evidence="2 3">
    <name type="scientific">Rhodanobacter ginsengisoli</name>
    <dbReference type="NCBI Taxonomy" id="418646"/>
    <lineage>
        <taxon>Bacteria</taxon>
        <taxon>Pseudomonadati</taxon>
        <taxon>Pseudomonadota</taxon>
        <taxon>Gammaproteobacteria</taxon>
        <taxon>Lysobacterales</taxon>
        <taxon>Rhodanobacteraceae</taxon>
        <taxon>Rhodanobacter</taxon>
    </lineage>
</organism>
<accession>A0ABW0QN15</accession>
<reference evidence="3" key="1">
    <citation type="journal article" date="2019" name="Int. J. Syst. Evol. Microbiol.">
        <title>The Global Catalogue of Microorganisms (GCM) 10K type strain sequencing project: providing services to taxonomists for standard genome sequencing and annotation.</title>
        <authorList>
            <consortium name="The Broad Institute Genomics Platform"/>
            <consortium name="The Broad Institute Genome Sequencing Center for Infectious Disease"/>
            <person name="Wu L."/>
            <person name="Ma J."/>
        </authorList>
    </citation>
    <scope>NUCLEOTIDE SEQUENCE [LARGE SCALE GENOMIC DNA]</scope>
    <source>
        <strain evidence="3">CGMCC 1.16619</strain>
    </source>
</reference>
<feature type="chain" id="PRO_5045496420" evidence="1">
    <location>
        <begin position="29"/>
        <end position="131"/>
    </location>
</feature>
<gene>
    <name evidence="2" type="ORF">ACFPPA_09155</name>
</gene>
<evidence type="ECO:0000313" key="2">
    <source>
        <dbReference type="EMBL" id="MFC5525908.1"/>
    </source>
</evidence>
<keyword evidence="3" id="KW-1185">Reference proteome</keyword>
<comment type="caution">
    <text evidence="2">The sequence shown here is derived from an EMBL/GenBank/DDBJ whole genome shotgun (WGS) entry which is preliminary data.</text>
</comment>
<feature type="signal peptide" evidence="1">
    <location>
        <begin position="1"/>
        <end position="28"/>
    </location>
</feature>